<evidence type="ECO:0000256" key="12">
    <source>
        <dbReference type="SAM" id="MobiDB-lite"/>
    </source>
</evidence>
<feature type="binding site" evidence="11">
    <location>
        <position position="38"/>
    </location>
    <ligand>
        <name>[4Fe-4S] cluster</name>
        <dbReference type="ChEBI" id="CHEBI:49883"/>
        <label>1</label>
    </ligand>
</feature>
<keyword evidence="3 11" id="KW-0004">4Fe-4S</keyword>
<dbReference type="GO" id="GO:0046872">
    <property type="term" value="F:metal ion binding"/>
    <property type="evidence" value="ECO:0007669"/>
    <property type="project" value="UniProtKB-KW"/>
</dbReference>
<dbReference type="AlphaFoldDB" id="A0A7R9FN77"/>
<accession>A0A7R9FN77</accession>
<dbReference type="GO" id="GO:0016226">
    <property type="term" value="P:iron-sulfur cluster assembly"/>
    <property type="evidence" value="ECO:0007669"/>
    <property type="project" value="UniProtKB-UniRule"/>
</dbReference>
<evidence type="ECO:0000256" key="6">
    <source>
        <dbReference type="ARBA" id="ARBA00022741"/>
    </source>
</evidence>
<keyword evidence="5 11" id="KW-0479">Metal-binding</keyword>
<evidence type="ECO:0000256" key="7">
    <source>
        <dbReference type="ARBA" id="ARBA00022840"/>
    </source>
</evidence>
<evidence type="ECO:0000256" key="9">
    <source>
        <dbReference type="ARBA" id="ARBA00023014"/>
    </source>
</evidence>
<dbReference type="GO" id="GO:0005634">
    <property type="term" value="C:nucleus"/>
    <property type="evidence" value="ECO:0007669"/>
    <property type="project" value="UniProtKB-SubCell"/>
</dbReference>
<keyword evidence="4 11" id="KW-0963">Cytoplasm</keyword>
<evidence type="ECO:0000256" key="3">
    <source>
        <dbReference type="ARBA" id="ARBA00022485"/>
    </source>
</evidence>
<feature type="binding site" evidence="11">
    <location>
        <position position="246"/>
    </location>
    <ligand>
        <name>[4Fe-4S] cluster</name>
        <dbReference type="ChEBI" id="CHEBI:49883"/>
        <label>2</label>
        <note>ligand shared with heterodimeric partner</note>
    </ligand>
</feature>
<dbReference type="GO" id="GO:0140663">
    <property type="term" value="F:ATP-dependent FeS chaperone activity"/>
    <property type="evidence" value="ECO:0007669"/>
    <property type="project" value="InterPro"/>
</dbReference>
<evidence type="ECO:0000256" key="5">
    <source>
        <dbReference type="ARBA" id="ARBA00022723"/>
    </source>
</evidence>
<evidence type="ECO:0000256" key="10">
    <source>
        <dbReference type="ARBA" id="ARBA00054528"/>
    </source>
</evidence>
<dbReference type="PANTHER" id="PTHR23264:SF35">
    <property type="entry name" value="CYTOSOLIC FE-S CLUSTER ASSEMBLY FACTOR NUBP1"/>
    <property type="match status" value="1"/>
</dbReference>
<reference evidence="13" key="1">
    <citation type="submission" date="2020-11" db="EMBL/GenBank/DDBJ databases">
        <authorList>
            <person name="Tran Van P."/>
        </authorList>
    </citation>
    <scope>NUCLEOTIDE SEQUENCE</scope>
</reference>
<dbReference type="GO" id="GO:0005829">
    <property type="term" value="C:cytosol"/>
    <property type="evidence" value="ECO:0007669"/>
    <property type="project" value="TreeGrafter"/>
</dbReference>
<feature type="binding site" evidence="11">
    <location>
        <position position="32"/>
    </location>
    <ligand>
        <name>[4Fe-4S] cluster</name>
        <dbReference type="ChEBI" id="CHEBI:49883"/>
        <label>1</label>
    </ligand>
</feature>
<name>A0A7R9FN77_9NEOP</name>
<comment type="function">
    <text evidence="10">Component of the cytosolic iron-sulfur (Fe/S) protein assembly (CIA) machinery. Required for maturation of extramitochondrial Fe-S proteins. The NUBP1-NUBP2 heterotetramer forms a Fe-S scaffold complex, mediating the de novo assembly of an Fe-S cluster and its transfer to target apoproteins. Implicated in the regulation of centrosome duplication. Negatively regulates cilium formation and structure.</text>
</comment>
<dbReference type="InterPro" id="IPR028601">
    <property type="entry name" value="NUBP1/Nbp35"/>
</dbReference>
<evidence type="ECO:0000256" key="4">
    <source>
        <dbReference type="ARBA" id="ARBA00022490"/>
    </source>
</evidence>
<dbReference type="GO" id="GO:0005524">
    <property type="term" value="F:ATP binding"/>
    <property type="evidence" value="ECO:0007669"/>
    <property type="project" value="UniProtKB-KW"/>
</dbReference>
<feature type="binding site" evidence="11">
    <location>
        <position position="29"/>
    </location>
    <ligand>
        <name>[4Fe-4S] cluster</name>
        <dbReference type="ChEBI" id="CHEBI:49883"/>
        <label>1</label>
    </ligand>
</feature>
<feature type="binding site" evidence="11">
    <location>
        <position position="15"/>
    </location>
    <ligand>
        <name>[4Fe-4S] cluster</name>
        <dbReference type="ChEBI" id="CHEBI:49883"/>
        <label>1</label>
    </ligand>
</feature>
<dbReference type="FunFam" id="3.40.50.300:FF:000427">
    <property type="entry name" value="Cytosolic Fe-S cluster assembly factor NUBP1"/>
    <property type="match status" value="1"/>
</dbReference>
<dbReference type="PROSITE" id="PS01215">
    <property type="entry name" value="MRP"/>
    <property type="match status" value="1"/>
</dbReference>
<dbReference type="Pfam" id="PF10609">
    <property type="entry name" value="ParA"/>
    <property type="match status" value="1"/>
</dbReference>
<comment type="subcellular location">
    <subcellularLocation>
        <location evidence="2 11">Cytoplasm</location>
    </subcellularLocation>
    <subcellularLocation>
        <location evidence="1">Nucleus</location>
    </subcellularLocation>
</comment>
<dbReference type="HAMAP" id="MF_02040">
    <property type="entry name" value="Mrp_NBP35"/>
    <property type="match status" value="1"/>
</dbReference>
<dbReference type="PANTHER" id="PTHR23264">
    <property type="entry name" value="NUCLEOTIDE-BINDING PROTEIN NBP35 YEAST -RELATED"/>
    <property type="match status" value="1"/>
</dbReference>
<dbReference type="InterPro" id="IPR033756">
    <property type="entry name" value="YlxH/NBP35"/>
</dbReference>
<dbReference type="Gene3D" id="3.40.50.300">
    <property type="entry name" value="P-loop containing nucleotide triphosphate hydrolases"/>
    <property type="match status" value="1"/>
</dbReference>
<keyword evidence="6 11" id="KW-0547">Nucleotide-binding</keyword>
<dbReference type="SUPFAM" id="SSF52540">
    <property type="entry name" value="P-loop containing nucleoside triphosphate hydrolases"/>
    <property type="match status" value="1"/>
</dbReference>
<organism evidence="13">
    <name type="scientific">Timema tahoe</name>
    <dbReference type="NCBI Taxonomy" id="61484"/>
    <lineage>
        <taxon>Eukaryota</taxon>
        <taxon>Metazoa</taxon>
        <taxon>Ecdysozoa</taxon>
        <taxon>Arthropoda</taxon>
        <taxon>Hexapoda</taxon>
        <taxon>Insecta</taxon>
        <taxon>Pterygota</taxon>
        <taxon>Neoptera</taxon>
        <taxon>Polyneoptera</taxon>
        <taxon>Phasmatodea</taxon>
        <taxon>Timematodea</taxon>
        <taxon>Timematoidea</taxon>
        <taxon>Timematidae</taxon>
        <taxon>Timema</taxon>
    </lineage>
</organism>
<gene>
    <name evidence="13" type="ORF">TTEB3V08_LOCUS4582</name>
</gene>
<comment type="cofactor">
    <cofactor evidence="11">
        <name>[4Fe-4S] cluster</name>
        <dbReference type="ChEBI" id="CHEBI:49883"/>
    </cofactor>
    <text evidence="11">Binds 4 [4Fe-4S] clusters per heterotetramer. Contains two stable clusters in the N-termini of NUBP1 and two labile, bridging clusters between subunits of the NUBP1-NUBP2 heterotetramer.</text>
</comment>
<evidence type="ECO:0000313" key="13">
    <source>
        <dbReference type="EMBL" id="CAD7456555.1"/>
    </source>
</evidence>
<keyword evidence="7 11" id="KW-0067">ATP-binding</keyword>
<feature type="binding site" evidence="11">
    <location>
        <begin position="69"/>
        <end position="76"/>
    </location>
    <ligand>
        <name>ATP</name>
        <dbReference type="ChEBI" id="CHEBI:30616"/>
    </ligand>
</feature>
<keyword evidence="8 11" id="KW-0408">Iron</keyword>
<dbReference type="GO" id="GO:0051539">
    <property type="term" value="F:4 iron, 4 sulfur cluster binding"/>
    <property type="evidence" value="ECO:0007669"/>
    <property type="project" value="UniProtKB-UniRule"/>
</dbReference>
<proteinExistence type="inferred from homology"/>
<keyword evidence="9 11" id="KW-0411">Iron-sulfur</keyword>
<evidence type="ECO:0000256" key="11">
    <source>
        <dbReference type="HAMAP-Rule" id="MF_03038"/>
    </source>
</evidence>
<dbReference type="HAMAP" id="MF_03038">
    <property type="entry name" value="NUBP1"/>
    <property type="match status" value="1"/>
</dbReference>
<dbReference type="InterPro" id="IPR019591">
    <property type="entry name" value="Mrp/NBP35_ATP-bd"/>
</dbReference>
<feature type="region of interest" description="Disordered" evidence="12">
    <location>
        <begin position="1"/>
        <end position="23"/>
    </location>
</feature>
<dbReference type="EMBL" id="OE001326">
    <property type="protein sequence ID" value="CAD7456555.1"/>
    <property type="molecule type" value="Genomic_DNA"/>
</dbReference>
<evidence type="ECO:0000256" key="8">
    <source>
        <dbReference type="ARBA" id="ARBA00023004"/>
    </source>
</evidence>
<dbReference type="InterPro" id="IPR000808">
    <property type="entry name" value="Mrp-like_CS"/>
</dbReference>
<dbReference type="InterPro" id="IPR027417">
    <property type="entry name" value="P-loop_NTPase"/>
</dbReference>
<sequence>MADVTDVPSDAPEHCPGTESESAGKVSACQGCPNQDICASGATKGPDPGVALVKSRLSSVKHKILVLSGKGGVGKSTFTSLLARGLAANDLDKNVAVLDIDICGPSIPRVMGVLDEQVHQSGSGWSPVFVEDNLSVMSIGFLLGSPDDAVIWRGPKKNGMIRQFLSEVDWGDLDYLVIDTPPGTSDEHLSAAQYLLGAGLTGAVVVTTPQEVALLDVRKEIDFCRKVGIRVLGVVENMSAFVCPKCKTQSNIFPANTGGARQMCGELDVPFLGSLPLDPRLARSCDEGSNFLADIPDSPVVAAFNNVLTVLLRDKNRSSKNRNIKIDSQLFRYQKKTTRETKKEMRGADNRKFAKAGLSTPQATVHTVSYGCDFLLRIFIKSKYINSIEGKRKTIEENSFIFLHKI</sequence>
<evidence type="ECO:0000256" key="1">
    <source>
        <dbReference type="ARBA" id="ARBA00004123"/>
    </source>
</evidence>
<protein>
    <recommendedName>
        <fullName evidence="11">Cytosolic Fe-S cluster assembly factor NUBP1 homolog</fullName>
    </recommendedName>
</protein>
<feature type="binding site" evidence="11">
    <location>
        <position position="243"/>
    </location>
    <ligand>
        <name>[4Fe-4S] cluster</name>
        <dbReference type="ChEBI" id="CHEBI:49883"/>
        <label>2</label>
        <note>ligand shared with heterodimeric partner</note>
    </ligand>
</feature>
<evidence type="ECO:0000256" key="2">
    <source>
        <dbReference type="ARBA" id="ARBA00004496"/>
    </source>
</evidence>
<comment type="similarity">
    <text evidence="11">Belongs to the Mrp/NBP35 ATP-binding proteins family. NUBP1/NBP35 subfamily.</text>
</comment>
<comment type="subunit">
    <text evidence="11">Heterotetramer of 2 NUBP1 and 2 NUBP2 chains.</text>
</comment>
<dbReference type="CDD" id="cd02037">
    <property type="entry name" value="Mrp_NBP35"/>
    <property type="match status" value="1"/>
</dbReference>